<dbReference type="Gene3D" id="3.40.190.10">
    <property type="entry name" value="Periplasmic binding protein-like II"/>
    <property type="match status" value="1"/>
</dbReference>
<keyword evidence="4" id="KW-0472">Membrane</keyword>
<evidence type="ECO:0000313" key="9">
    <source>
        <dbReference type="Proteomes" id="UP000598032"/>
    </source>
</evidence>
<dbReference type="Pfam" id="PF03180">
    <property type="entry name" value="Lipoprotein_9"/>
    <property type="match status" value="1"/>
</dbReference>
<evidence type="ECO:0000256" key="1">
    <source>
        <dbReference type="ARBA" id="ARBA00004635"/>
    </source>
</evidence>
<dbReference type="EMBL" id="CAJHCP010000005">
    <property type="protein sequence ID" value="CAD6532285.1"/>
    <property type="molecule type" value="Genomic_DNA"/>
</dbReference>
<dbReference type="Proteomes" id="UP000598032">
    <property type="component" value="Unassembled WGS sequence"/>
</dbReference>
<organism evidence="8 9">
    <name type="scientific">Paraburkholderia metrosideri</name>
    <dbReference type="NCBI Taxonomy" id="580937"/>
    <lineage>
        <taxon>Bacteria</taxon>
        <taxon>Pseudomonadati</taxon>
        <taxon>Pseudomonadota</taxon>
        <taxon>Betaproteobacteria</taxon>
        <taxon>Burkholderiales</taxon>
        <taxon>Burkholderiaceae</taxon>
        <taxon>Paraburkholderia</taxon>
    </lineage>
</organism>
<evidence type="ECO:0000256" key="7">
    <source>
        <dbReference type="SAM" id="MobiDB-lite"/>
    </source>
</evidence>
<evidence type="ECO:0000313" key="8">
    <source>
        <dbReference type="EMBL" id="CAD6532285.1"/>
    </source>
</evidence>
<proteinExistence type="inferred from homology"/>
<evidence type="ECO:0000256" key="5">
    <source>
        <dbReference type="ARBA" id="ARBA00023139"/>
    </source>
</evidence>
<dbReference type="RefSeq" id="WP_201642691.1">
    <property type="nucleotide sequence ID" value="NZ_CAJHCP010000005.1"/>
</dbReference>
<name>A0ABN7HR03_9BURK</name>
<evidence type="ECO:0000256" key="3">
    <source>
        <dbReference type="ARBA" id="ARBA00022729"/>
    </source>
</evidence>
<comment type="similarity">
    <text evidence="2">Belongs to the NlpA lipoprotein family.</text>
</comment>
<keyword evidence="5" id="KW-0564">Palmitate</keyword>
<reference evidence="8 9" key="1">
    <citation type="submission" date="2020-10" db="EMBL/GenBank/DDBJ databases">
        <authorList>
            <person name="Peeters C."/>
        </authorList>
    </citation>
    <scope>NUCLEOTIDE SEQUENCE [LARGE SCALE GENOMIC DNA]</scope>
    <source>
        <strain evidence="8 9">LMG 28140</strain>
    </source>
</reference>
<protein>
    <recommendedName>
        <fullName evidence="10">Leucine-binding protein domain-containing protein</fullName>
    </recommendedName>
</protein>
<evidence type="ECO:0000256" key="2">
    <source>
        <dbReference type="ARBA" id="ARBA00008973"/>
    </source>
</evidence>
<keyword evidence="6" id="KW-0449">Lipoprotein</keyword>
<accession>A0ABN7HR03</accession>
<feature type="region of interest" description="Disordered" evidence="7">
    <location>
        <begin position="93"/>
        <end position="113"/>
    </location>
</feature>
<evidence type="ECO:0000256" key="4">
    <source>
        <dbReference type="ARBA" id="ARBA00023136"/>
    </source>
</evidence>
<dbReference type="InterPro" id="IPR004872">
    <property type="entry name" value="Lipoprotein_NlpA"/>
</dbReference>
<comment type="caution">
    <text evidence="8">The sequence shown here is derived from an EMBL/GenBank/DDBJ whole genome shotgun (WGS) entry which is preliminary data.</text>
</comment>
<dbReference type="SUPFAM" id="SSF53850">
    <property type="entry name" value="Periplasmic binding protein-like II"/>
    <property type="match status" value="1"/>
</dbReference>
<keyword evidence="3" id="KW-0732">Signal</keyword>
<sequence>MPAHQSNCWQGNIHRRTIIQNLLAFAAILFAGTFAHADDKVVRIGTMSGPDAQIGSGVAQAATREGLNVKVIEFDDYVQPNSRLKISRAVRESDCGAGAGSQSAEGEEIGLGV</sequence>
<keyword evidence="9" id="KW-1185">Reference proteome</keyword>
<evidence type="ECO:0008006" key="10">
    <source>
        <dbReference type="Google" id="ProtNLM"/>
    </source>
</evidence>
<comment type="subcellular location">
    <subcellularLocation>
        <location evidence="1">Membrane</location>
        <topology evidence="1">Lipid-anchor</topology>
    </subcellularLocation>
</comment>
<evidence type="ECO:0000256" key="6">
    <source>
        <dbReference type="ARBA" id="ARBA00023288"/>
    </source>
</evidence>
<gene>
    <name evidence="8" type="ORF">LMG28140_02609</name>
</gene>